<dbReference type="InterPro" id="IPR003838">
    <property type="entry name" value="ABC3_permease_C"/>
</dbReference>
<feature type="domain" description="ABC3 transporter permease C-terminal" evidence="7">
    <location>
        <begin position="680"/>
        <end position="793"/>
    </location>
</feature>
<evidence type="ECO:0000256" key="4">
    <source>
        <dbReference type="ARBA" id="ARBA00022989"/>
    </source>
</evidence>
<evidence type="ECO:0000256" key="6">
    <source>
        <dbReference type="SAM" id="Phobius"/>
    </source>
</evidence>
<keyword evidence="4 6" id="KW-1133">Transmembrane helix</keyword>
<evidence type="ECO:0000313" key="10">
    <source>
        <dbReference type="Proteomes" id="UP000306402"/>
    </source>
</evidence>
<evidence type="ECO:0000313" key="9">
    <source>
        <dbReference type="EMBL" id="TLV01016.1"/>
    </source>
</evidence>
<dbReference type="GO" id="GO:0022857">
    <property type="term" value="F:transmembrane transporter activity"/>
    <property type="evidence" value="ECO:0007669"/>
    <property type="project" value="TreeGrafter"/>
</dbReference>
<keyword evidence="3 6" id="KW-0812">Transmembrane</keyword>
<feature type="transmembrane region" description="Helical" evidence="6">
    <location>
        <begin position="21"/>
        <end position="41"/>
    </location>
</feature>
<evidence type="ECO:0000256" key="5">
    <source>
        <dbReference type="ARBA" id="ARBA00023136"/>
    </source>
</evidence>
<keyword evidence="10" id="KW-1185">Reference proteome</keyword>
<dbReference type="PANTHER" id="PTHR30572">
    <property type="entry name" value="MEMBRANE COMPONENT OF TRANSPORTER-RELATED"/>
    <property type="match status" value="1"/>
</dbReference>
<organism evidence="9 10">
    <name type="scientific">Dyadobacter luticola</name>
    <dbReference type="NCBI Taxonomy" id="1979387"/>
    <lineage>
        <taxon>Bacteria</taxon>
        <taxon>Pseudomonadati</taxon>
        <taxon>Bacteroidota</taxon>
        <taxon>Cytophagia</taxon>
        <taxon>Cytophagales</taxon>
        <taxon>Spirosomataceae</taxon>
        <taxon>Dyadobacter</taxon>
    </lineage>
</organism>
<evidence type="ECO:0000259" key="7">
    <source>
        <dbReference type="Pfam" id="PF02687"/>
    </source>
</evidence>
<sequence length="800" mass="89338">MLRNYLKIALRTLLKHKAFSIINIAGVAIGLACFLLLALYVKDELSYDRFHANADRIYRLNRTFLSKDGTESLRLGHAAPPFGPLIRQDFPEVEQVVRLLETDALVKYKDNAFREENMFAAEPNLFKVFSFHVTQGNPDKALENPFSVMFSKPIAEKYFGKEDPIGKVIRLDNQLDYTVTGVFEPLPAQSHFHPGILLSFSTLNDPRVYGAEGLRTNWGNNSFSTFLLLPERYEAQKLTKAFPAFQNKHIEANASKYSVLTLTKLTDIHLHSHLDSEIEANGDIQYVYLFSAIALFILMIACINYMNLATAKSATRAKEVGMRKVIGAVRSQLINQFLSESVLLVFVSVVLALLIVILCLPALNNFTQKSLTFNALLDPTFLAILAAITLFTGLLAGSYPAFFMTSFQPISVLKGKIAAALKNGKLRQSLVIVQFAIAVVLIISTTVVYTQMQYIRNYKLGYSKDQVIVFNVPDDSATNFESIRERLKENVAVKEVGRSSRIPSGRLLDSWEAFVMKGDSLAPADINIKSLSVDEDFIPAYQIKMAAGRNFSRDFPTDKTSGFILNETAVRLLGWKNPAEAVGARFGYGDVRGNIIGVTKDYHFESLHQKVAPIAMFQQQGRLGRVSVHVAGNNVKQAISHIESVWNARFPEAPFEYQFLDQRFGQLYAREQTQQTLFGIFAGIAIFISCLGLLGLSMFMAELRTKEIGVRKVLGASVGSIVTLLSQDFLKLVLIAIVIASPIAWYGMRNWLQEFAYHTEINWWVFALAGIISVAIALFTISFQSIKAALMNPVKSLKSE</sequence>
<dbReference type="AlphaFoldDB" id="A0A5R9KXK1"/>
<feature type="transmembrane region" description="Helical" evidence="6">
    <location>
        <begin position="428"/>
        <end position="449"/>
    </location>
</feature>
<dbReference type="InterPro" id="IPR050250">
    <property type="entry name" value="Macrolide_Exporter_MacB"/>
</dbReference>
<dbReference type="InterPro" id="IPR025857">
    <property type="entry name" value="MacB_PCD"/>
</dbReference>
<proteinExistence type="predicted"/>
<accession>A0A5R9KXK1</accession>
<dbReference type="EMBL" id="VCEJ01000004">
    <property type="protein sequence ID" value="TLV01016.1"/>
    <property type="molecule type" value="Genomic_DNA"/>
</dbReference>
<evidence type="ECO:0000256" key="1">
    <source>
        <dbReference type="ARBA" id="ARBA00004651"/>
    </source>
</evidence>
<protein>
    <submittedName>
        <fullName evidence="9">FtsX-like permease family protein</fullName>
    </submittedName>
</protein>
<reference evidence="9 10" key="1">
    <citation type="submission" date="2019-05" db="EMBL/GenBank/DDBJ databases">
        <authorList>
            <person name="Qu J.-H."/>
        </authorList>
    </citation>
    <scope>NUCLEOTIDE SEQUENCE [LARGE SCALE GENOMIC DNA]</scope>
    <source>
        <strain evidence="9 10">T17</strain>
    </source>
</reference>
<dbReference type="OrthoDB" id="5933722at2"/>
<comment type="caution">
    <text evidence="9">The sequence shown here is derived from an EMBL/GenBank/DDBJ whole genome shotgun (WGS) entry which is preliminary data.</text>
</comment>
<feature type="domain" description="MacB-like periplasmic core" evidence="8">
    <location>
        <begin position="20"/>
        <end position="204"/>
    </location>
</feature>
<feature type="transmembrane region" description="Helical" evidence="6">
    <location>
        <begin position="342"/>
        <end position="363"/>
    </location>
</feature>
<feature type="transmembrane region" description="Helical" evidence="6">
    <location>
        <begin position="677"/>
        <end position="701"/>
    </location>
</feature>
<dbReference type="PROSITE" id="PS51257">
    <property type="entry name" value="PROKAR_LIPOPROTEIN"/>
    <property type="match status" value="1"/>
</dbReference>
<name>A0A5R9KXK1_9BACT</name>
<dbReference type="Proteomes" id="UP000306402">
    <property type="component" value="Unassembled WGS sequence"/>
</dbReference>
<evidence type="ECO:0000259" key="8">
    <source>
        <dbReference type="Pfam" id="PF12704"/>
    </source>
</evidence>
<keyword evidence="2" id="KW-1003">Cell membrane</keyword>
<dbReference type="RefSeq" id="WP_138366388.1">
    <property type="nucleotide sequence ID" value="NZ_VCEJ01000004.1"/>
</dbReference>
<dbReference type="Pfam" id="PF02687">
    <property type="entry name" value="FtsX"/>
    <property type="match status" value="2"/>
</dbReference>
<evidence type="ECO:0000256" key="2">
    <source>
        <dbReference type="ARBA" id="ARBA00022475"/>
    </source>
</evidence>
<dbReference type="GO" id="GO:0005886">
    <property type="term" value="C:plasma membrane"/>
    <property type="evidence" value="ECO:0007669"/>
    <property type="project" value="UniProtKB-SubCell"/>
</dbReference>
<comment type="subcellular location">
    <subcellularLocation>
        <location evidence="1">Cell membrane</location>
        <topology evidence="1">Multi-pass membrane protein</topology>
    </subcellularLocation>
</comment>
<feature type="transmembrane region" description="Helical" evidence="6">
    <location>
        <begin position="383"/>
        <end position="407"/>
    </location>
</feature>
<feature type="domain" description="ABC3 transporter permease C-terminal" evidence="7">
    <location>
        <begin position="292"/>
        <end position="408"/>
    </location>
</feature>
<dbReference type="PANTHER" id="PTHR30572:SF18">
    <property type="entry name" value="ABC-TYPE MACROLIDE FAMILY EXPORT SYSTEM PERMEASE COMPONENT 2"/>
    <property type="match status" value="1"/>
</dbReference>
<keyword evidence="5 6" id="KW-0472">Membrane</keyword>
<feature type="transmembrane region" description="Helical" evidence="6">
    <location>
        <begin position="286"/>
        <end position="308"/>
    </location>
</feature>
<dbReference type="Pfam" id="PF12704">
    <property type="entry name" value="MacB_PCD"/>
    <property type="match status" value="1"/>
</dbReference>
<feature type="transmembrane region" description="Helical" evidence="6">
    <location>
        <begin position="761"/>
        <end position="781"/>
    </location>
</feature>
<evidence type="ECO:0000256" key="3">
    <source>
        <dbReference type="ARBA" id="ARBA00022692"/>
    </source>
</evidence>
<feature type="transmembrane region" description="Helical" evidence="6">
    <location>
        <begin position="713"/>
        <end position="741"/>
    </location>
</feature>
<gene>
    <name evidence="9" type="ORF">FEN17_16260</name>
</gene>